<geneLocation type="plasmid" evidence="2">
    <name>pFRL2</name>
</geneLocation>
<organism evidence="2">
    <name type="scientific">Streptomyces sp. FR1</name>
    <dbReference type="NCBI Taxonomy" id="349971"/>
    <lineage>
        <taxon>Bacteria</taxon>
        <taxon>Bacillati</taxon>
        <taxon>Actinomycetota</taxon>
        <taxon>Actinomycetes</taxon>
        <taxon>Kitasatosporales</taxon>
        <taxon>Streptomycetaceae</taxon>
        <taxon>Streptomyces</taxon>
    </lineage>
</organism>
<feature type="compositionally biased region" description="Polar residues" evidence="1">
    <location>
        <begin position="77"/>
        <end position="86"/>
    </location>
</feature>
<evidence type="ECO:0000256" key="1">
    <source>
        <dbReference type="SAM" id="MobiDB-lite"/>
    </source>
</evidence>
<protein>
    <submittedName>
        <fullName evidence="2">Uncharacterized protein</fullName>
    </submittedName>
</protein>
<gene>
    <name evidence="2" type="ORF">pFRL2_72</name>
</gene>
<reference evidence="2" key="1">
    <citation type="submission" date="2013-09" db="EMBL/GenBank/DDBJ databases">
        <title>Complete nucleotide sequence of Streptomyces linear plasmid pFRL2.</title>
        <authorList>
            <person name="Chen Z."/>
            <person name="Fang P."/>
            <person name="Qin Z."/>
        </authorList>
    </citation>
    <scope>NUCLEOTIDE SEQUENCE</scope>
    <source>
        <plasmid evidence="2">pFRL2</plasmid>
    </source>
</reference>
<keyword evidence="2" id="KW-0614">Plasmid</keyword>
<dbReference type="RefSeq" id="WP_024126129.1">
    <property type="nucleotide sequence ID" value="NC_023282.1"/>
</dbReference>
<accession>V9Z2F7</accession>
<sequence>MEKIAGCLVLATSLGQAMSGGELSGVDLVRVALWAGVEQGRKIRGCSAKVSSWLGTIIPDRVRLRSLPPLRPDTAVSRRTASGSTCRSDREGKIVGKASRGKKQRSRDTSTTWSATKAARAAHQTRADSSRLLRDNMWVRTMMASNVSNRMAELRTVLHHSDVPEQHRENMAFAMMLGKQGMRRPWPSSPIEVARWQIRQVLQLLDGAEVLVISPAAHAAVMAAAATLEPADVSTLDKDRDIPMPRGLLILPEPVVVENRGGSLSDIRAFGWQFVTQDQVLPDAQYSGVQLTCFMDRDGPVQPESWRLAVAQARATGSPLPPLVPDGIYGLRADGALAAESSERHTELSEEHRRLNTVLNQVAQHSTQPPDEGQWDGGRIKDTYDDFAARYAFAFWRLAAQGVTVLDAPREPGQDSPRHRLGAQPADPDVRVIRLANLLPAKRSAEDGQTSRAYHHRWTVRMHKVRQWYPSAQEHRLIWRGPYIKGPTDAPFMVGEKAYSVD</sequence>
<proteinExistence type="predicted"/>
<feature type="region of interest" description="Disordered" evidence="1">
    <location>
        <begin position="71"/>
        <end position="127"/>
    </location>
</feature>
<evidence type="ECO:0000313" key="2">
    <source>
        <dbReference type="EMBL" id="AHE38747.1"/>
    </source>
</evidence>
<dbReference type="EMBL" id="KF602047">
    <property type="protein sequence ID" value="AHE38747.1"/>
    <property type="molecule type" value="Genomic_DNA"/>
</dbReference>
<dbReference type="AlphaFoldDB" id="V9Z2F7"/>
<name>V9Z2F7_9ACTN</name>